<sequence length="165" mass="17953">MFRLCCKPGCKRPAVATLTYVYAASQAVVGELAAVDSPHSWDLCEQHAMRITAPMGWELIKDWVPESQRVPENSSAPPPFGADVTPQPEYSSSAQETARPHETYFAVTVESSEHSVGSVDESGHHMPTSAMGHPGDESSDFLESVPSRRSHLRVISHRNADTPPA</sequence>
<name>A0A916UA85_9ACTN</name>
<feature type="region of interest" description="Disordered" evidence="1">
    <location>
        <begin position="68"/>
        <end position="165"/>
    </location>
</feature>
<keyword evidence="3" id="KW-1185">Reference proteome</keyword>
<protein>
    <recommendedName>
        <fullName evidence="4">DUF3499 domain-containing protein</fullName>
    </recommendedName>
</protein>
<evidence type="ECO:0008006" key="4">
    <source>
        <dbReference type="Google" id="ProtNLM"/>
    </source>
</evidence>
<evidence type="ECO:0000256" key="1">
    <source>
        <dbReference type="SAM" id="MobiDB-lite"/>
    </source>
</evidence>
<dbReference type="EMBL" id="BMJH01000002">
    <property type="protein sequence ID" value="GGC66291.1"/>
    <property type="molecule type" value="Genomic_DNA"/>
</dbReference>
<comment type="caution">
    <text evidence="2">The sequence shown here is derived from an EMBL/GenBank/DDBJ whole genome shotgun (WGS) entry which is preliminary data.</text>
</comment>
<proteinExistence type="predicted"/>
<evidence type="ECO:0000313" key="2">
    <source>
        <dbReference type="EMBL" id="GGC66291.1"/>
    </source>
</evidence>
<organism evidence="2 3">
    <name type="scientific">Hoyosella rhizosphaerae</name>
    <dbReference type="NCBI Taxonomy" id="1755582"/>
    <lineage>
        <taxon>Bacteria</taxon>
        <taxon>Bacillati</taxon>
        <taxon>Actinomycetota</taxon>
        <taxon>Actinomycetes</taxon>
        <taxon>Mycobacteriales</taxon>
        <taxon>Hoyosellaceae</taxon>
        <taxon>Hoyosella</taxon>
    </lineage>
</organism>
<evidence type="ECO:0000313" key="3">
    <source>
        <dbReference type="Proteomes" id="UP000641514"/>
    </source>
</evidence>
<dbReference type="AlphaFoldDB" id="A0A916UA85"/>
<dbReference type="RefSeq" id="WP_241012321.1">
    <property type="nucleotide sequence ID" value="NZ_BMJH01000002.1"/>
</dbReference>
<dbReference type="Proteomes" id="UP000641514">
    <property type="component" value="Unassembled WGS sequence"/>
</dbReference>
<reference evidence="2" key="2">
    <citation type="submission" date="2020-09" db="EMBL/GenBank/DDBJ databases">
        <authorList>
            <person name="Sun Q."/>
            <person name="Zhou Y."/>
        </authorList>
    </citation>
    <scope>NUCLEOTIDE SEQUENCE</scope>
    <source>
        <strain evidence="2">CGMCC 1.15478</strain>
    </source>
</reference>
<dbReference type="InterPro" id="IPR021888">
    <property type="entry name" value="DUF3499"/>
</dbReference>
<accession>A0A916UA85</accession>
<dbReference type="Pfam" id="PF12005">
    <property type="entry name" value="DUF3499"/>
    <property type="match status" value="1"/>
</dbReference>
<gene>
    <name evidence="2" type="ORF">GCM10011410_18580</name>
</gene>
<reference evidence="2" key="1">
    <citation type="journal article" date="2014" name="Int. J. Syst. Evol. Microbiol.">
        <title>Complete genome sequence of Corynebacterium casei LMG S-19264T (=DSM 44701T), isolated from a smear-ripened cheese.</title>
        <authorList>
            <consortium name="US DOE Joint Genome Institute (JGI-PGF)"/>
            <person name="Walter F."/>
            <person name="Albersmeier A."/>
            <person name="Kalinowski J."/>
            <person name="Ruckert C."/>
        </authorList>
    </citation>
    <scope>NUCLEOTIDE SEQUENCE</scope>
    <source>
        <strain evidence="2">CGMCC 1.15478</strain>
    </source>
</reference>